<dbReference type="OrthoDB" id="9778383at2"/>
<dbReference type="Pfam" id="PF13193">
    <property type="entry name" value="AMP-binding_C"/>
    <property type="match status" value="1"/>
</dbReference>
<evidence type="ECO:0000256" key="2">
    <source>
        <dbReference type="ARBA" id="ARBA00022598"/>
    </source>
</evidence>
<dbReference type="EMBL" id="ACJM01000003">
    <property type="protein sequence ID" value="EEG78455.1"/>
    <property type="molecule type" value="Genomic_DNA"/>
</dbReference>
<dbReference type="InterPro" id="IPR025110">
    <property type="entry name" value="AMP-bd_C"/>
</dbReference>
<dbReference type="InterPro" id="IPR042099">
    <property type="entry name" value="ANL_N_sf"/>
</dbReference>
<dbReference type="STRING" id="555088.DealDRAFT_0870"/>
<name>C0GEG1_DETAL</name>
<feature type="domain" description="AMP-dependent synthetase/ligase" evidence="5">
    <location>
        <begin position="14"/>
        <end position="397"/>
    </location>
</feature>
<dbReference type="PANTHER" id="PTHR43859">
    <property type="entry name" value="ACYL-ACTIVATING ENZYME"/>
    <property type="match status" value="1"/>
</dbReference>
<comment type="similarity">
    <text evidence="1">Belongs to the ATP-dependent AMP-binding enzyme family.</text>
</comment>
<proteinExistence type="inferred from homology"/>
<feature type="domain" description="AMP-binding enzyme C-terminal" evidence="6">
    <location>
        <begin position="448"/>
        <end position="522"/>
    </location>
</feature>
<dbReference type="Gene3D" id="3.30.300.30">
    <property type="match status" value="1"/>
</dbReference>
<gene>
    <name evidence="7" type="ORF">DealDRAFT_0870</name>
</gene>
<dbReference type="AlphaFoldDB" id="C0GEG1"/>
<dbReference type="CDD" id="cd12119">
    <property type="entry name" value="ttLC_FACS_AlkK_like"/>
    <property type="match status" value="1"/>
</dbReference>
<sequence length="534" mass="60338">MMMNHQLLIKTMLERAYKLFPKKEIFSRGLDRDMRYTYGDFYPRVCKLANVLQALDVKQGDKIGTFAWNNHRHLELYFAITCSGSVLHTLNLRLFPEHVIHVINHAEDKIIFVDEDLLPIVEKAAPQLTTVEKYVIMTDKDELPETSLSPVYHYEKLLAEAADTYDFPDLDENTPAAMCYTTATTGLPKGVTYTHRSIYLHSLAESLPDVLGLSERDAVLPVVPMFHVLAWGLPFSCTWMGSKLVLPGRVLTPEALCTLMEQEGVTMAAGVPTIWMGIYQHLDSGAKYDLSKLRYIVNGGSAVSKTQIAAFEKKFGLSILHAYGMTETSPVVLCSTMKSYMEDWDEEEQYAMRAKQGVLVPGLEMKIVNDEGEEVAWNGKEMGELCVRGPWITSEYYKEPERSAENIKDGWLYTNDIVTIDEEGFILIQDRAKDLIKSGGEWISSVDLENTIMAHPEVVEAAVIAVPDPKWQERPMACVVLKDGSNVTEQDILDFLKPKVARYWMPDKVQIIGEIPKTSVGKFNKKALRETYAK</sequence>
<dbReference type="SUPFAM" id="SSF56801">
    <property type="entry name" value="Acetyl-CoA synthetase-like"/>
    <property type="match status" value="1"/>
</dbReference>
<keyword evidence="4" id="KW-0443">Lipid metabolism</keyword>
<comment type="caution">
    <text evidence="7">The sequence shown here is derived from an EMBL/GenBank/DDBJ whole genome shotgun (WGS) entry which is preliminary data.</text>
</comment>
<keyword evidence="3" id="KW-0276">Fatty acid metabolism</keyword>
<keyword evidence="2 7" id="KW-0436">Ligase</keyword>
<dbReference type="Gene3D" id="3.40.50.12780">
    <property type="entry name" value="N-terminal domain of ligase-like"/>
    <property type="match status" value="1"/>
</dbReference>
<evidence type="ECO:0000313" key="8">
    <source>
        <dbReference type="Proteomes" id="UP000006443"/>
    </source>
</evidence>
<evidence type="ECO:0000256" key="4">
    <source>
        <dbReference type="ARBA" id="ARBA00023098"/>
    </source>
</evidence>
<dbReference type="Proteomes" id="UP000006443">
    <property type="component" value="Unassembled WGS sequence"/>
</dbReference>
<protein>
    <submittedName>
        <fullName evidence="7">AMP-dependent synthetase and ligase</fullName>
    </submittedName>
</protein>
<evidence type="ECO:0000256" key="3">
    <source>
        <dbReference type="ARBA" id="ARBA00022832"/>
    </source>
</evidence>
<dbReference type="Pfam" id="PF00501">
    <property type="entry name" value="AMP-binding"/>
    <property type="match status" value="1"/>
</dbReference>
<dbReference type="InterPro" id="IPR000873">
    <property type="entry name" value="AMP-dep_synth/lig_dom"/>
</dbReference>
<dbReference type="eggNOG" id="COG0318">
    <property type="taxonomic scope" value="Bacteria"/>
</dbReference>
<evidence type="ECO:0000256" key="1">
    <source>
        <dbReference type="ARBA" id="ARBA00006432"/>
    </source>
</evidence>
<evidence type="ECO:0000259" key="5">
    <source>
        <dbReference type="Pfam" id="PF00501"/>
    </source>
</evidence>
<organism evidence="7 8">
    <name type="scientific">Dethiobacter alkaliphilus AHT 1</name>
    <dbReference type="NCBI Taxonomy" id="555088"/>
    <lineage>
        <taxon>Bacteria</taxon>
        <taxon>Bacillati</taxon>
        <taxon>Bacillota</taxon>
        <taxon>Dethiobacteria</taxon>
        <taxon>Dethiobacterales</taxon>
        <taxon>Dethiobacteraceae</taxon>
        <taxon>Dethiobacter</taxon>
    </lineage>
</organism>
<accession>C0GEG1</accession>
<dbReference type="GO" id="GO:0016874">
    <property type="term" value="F:ligase activity"/>
    <property type="evidence" value="ECO:0007669"/>
    <property type="project" value="UniProtKB-KW"/>
</dbReference>
<dbReference type="InterPro" id="IPR045851">
    <property type="entry name" value="AMP-bd_C_sf"/>
</dbReference>
<reference evidence="7 8" key="1">
    <citation type="submission" date="2009-02" db="EMBL/GenBank/DDBJ databases">
        <title>Sequencing of the draft genome and assembly of Dethiobacter alkaliphilus AHT 1.</title>
        <authorList>
            <consortium name="US DOE Joint Genome Institute (JGI-PGF)"/>
            <person name="Lucas S."/>
            <person name="Copeland A."/>
            <person name="Lapidus A."/>
            <person name="Glavina del Rio T."/>
            <person name="Dalin E."/>
            <person name="Tice H."/>
            <person name="Bruce D."/>
            <person name="Goodwin L."/>
            <person name="Pitluck S."/>
            <person name="Larimer F."/>
            <person name="Land M.L."/>
            <person name="Hauser L."/>
            <person name="Muyzer G."/>
        </authorList>
    </citation>
    <scope>NUCLEOTIDE SEQUENCE [LARGE SCALE GENOMIC DNA]</scope>
    <source>
        <strain evidence="7 8">AHT 1</strain>
    </source>
</reference>
<dbReference type="GO" id="GO:0006631">
    <property type="term" value="P:fatty acid metabolic process"/>
    <property type="evidence" value="ECO:0007669"/>
    <property type="project" value="UniProtKB-KW"/>
</dbReference>
<evidence type="ECO:0000313" key="7">
    <source>
        <dbReference type="EMBL" id="EEG78455.1"/>
    </source>
</evidence>
<keyword evidence="8" id="KW-1185">Reference proteome</keyword>
<dbReference type="RefSeq" id="WP_008515213.1">
    <property type="nucleotide sequence ID" value="NZ_ACJM01000003.1"/>
</dbReference>
<evidence type="ECO:0000259" key="6">
    <source>
        <dbReference type="Pfam" id="PF13193"/>
    </source>
</evidence>
<dbReference type="NCBIfam" id="NF004837">
    <property type="entry name" value="PRK06187.1"/>
    <property type="match status" value="1"/>
</dbReference>
<dbReference type="PANTHER" id="PTHR43859:SF4">
    <property type="entry name" value="BUTANOATE--COA LIGASE AAE1-RELATED"/>
    <property type="match status" value="1"/>
</dbReference>
<dbReference type="FunFam" id="3.30.300.30:FF:000008">
    <property type="entry name" value="2,3-dihydroxybenzoate-AMP ligase"/>
    <property type="match status" value="1"/>
</dbReference>